<sequence length="104" mass="11833">MNEEWEVKQSSVKIADTFASYYENLYTSKTTITEGNCVDFLKDINLVTLMIYDRSPLEEDLMEEEMGQTIRELQSGKAVGPNGLPVELYQGMVDKVAEHLTAMF</sequence>
<evidence type="ECO:0000313" key="2">
    <source>
        <dbReference type="Proteomes" id="UP001066276"/>
    </source>
</evidence>
<keyword evidence="2" id="KW-1185">Reference proteome</keyword>
<comment type="caution">
    <text evidence="1">The sequence shown here is derived from an EMBL/GenBank/DDBJ whole genome shotgun (WGS) entry which is preliminary data.</text>
</comment>
<accession>A0AAV7QF16</accession>
<dbReference type="EMBL" id="JANPWB010000010">
    <property type="protein sequence ID" value="KAJ1138720.1"/>
    <property type="molecule type" value="Genomic_DNA"/>
</dbReference>
<dbReference type="AlphaFoldDB" id="A0AAV7QF16"/>
<evidence type="ECO:0000313" key="1">
    <source>
        <dbReference type="EMBL" id="KAJ1138720.1"/>
    </source>
</evidence>
<organism evidence="1 2">
    <name type="scientific">Pleurodeles waltl</name>
    <name type="common">Iberian ribbed newt</name>
    <dbReference type="NCBI Taxonomy" id="8319"/>
    <lineage>
        <taxon>Eukaryota</taxon>
        <taxon>Metazoa</taxon>
        <taxon>Chordata</taxon>
        <taxon>Craniata</taxon>
        <taxon>Vertebrata</taxon>
        <taxon>Euteleostomi</taxon>
        <taxon>Amphibia</taxon>
        <taxon>Batrachia</taxon>
        <taxon>Caudata</taxon>
        <taxon>Salamandroidea</taxon>
        <taxon>Salamandridae</taxon>
        <taxon>Pleurodelinae</taxon>
        <taxon>Pleurodeles</taxon>
    </lineage>
</organism>
<gene>
    <name evidence="1" type="ORF">NDU88_005101</name>
</gene>
<proteinExistence type="predicted"/>
<name>A0AAV7QF16_PLEWA</name>
<reference evidence="1" key="1">
    <citation type="journal article" date="2022" name="bioRxiv">
        <title>Sequencing and chromosome-scale assembly of the giantPleurodeles waltlgenome.</title>
        <authorList>
            <person name="Brown T."/>
            <person name="Elewa A."/>
            <person name="Iarovenko S."/>
            <person name="Subramanian E."/>
            <person name="Araus A.J."/>
            <person name="Petzold A."/>
            <person name="Susuki M."/>
            <person name="Suzuki K.-i.T."/>
            <person name="Hayashi T."/>
            <person name="Toyoda A."/>
            <person name="Oliveira C."/>
            <person name="Osipova E."/>
            <person name="Leigh N.D."/>
            <person name="Simon A."/>
            <person name="Yun M.H."/>
        </authorList>
    </citation>
    <scope>NUCLEOTIDE SEQUENCE</scope>
    <source>
        <strain evidence="1">20211129_DDA</strain>
        <tissue evidence="1">Liver</tissue>
    </source>
</reference>
<dbReference type="Proteomes" id="UP001066276">
    <property type="component" value="Chromosome 6"/>
</dbReference>
<protein>
    <submittedName>
        <fullName evidence="1">Uncharacterized protein</fullName>
    </submittedName>
</protein>